<evidence type="ECO:0000256" key="1">
    <source>
        <dbReference type="SAM" id="MobiDB-lite"/>
    </source>
</evidence>
<dbReference type="PANTHER" id="PTHR37489:SF1">
    <property type="entry name" value="DUF3500 DOMAIN-CONTAINING PROTEIN"/>
    <property type="match status" value="1"/>
</dbReference>
<evidence type="ECO:0008006" key="5">
    <source>
        <dbReference type="Google" id="ProtNLM"/>
    </source>
</evidence>
<dbReference type="PANTHER" id="PTHR37489">
    <property type="entry name" value="DUF3500 DOMAIN-CONTAINING PROTEIN"/>
    <property type="match status" value="1"/>
</dbReference>
<dbReference type="PROSITE" id="PS51318">
    <property type="entry name" value="TAT"/>
    <property type="match status" value="1"/>
</dbReference>
<dbReference type="InterPro" id="IPR021889">
    <property type="entry name" value="DUF3500"/>
</dbReference>
<dbReference type="InterPro" id="IPR006311">
    <property type="entry name" value="TAT_signal"/>
</dbReference>
<reference evidence="4" key="1">
    <citation type="journal article" date="2019" name="Int. J. Syst. Evol. Microbiol.">
        <title>The Global Catalogue of Microorganisms (GCM) 10K type strain sequencing project: providing services to taxonomists for standard genome sequencing and annotation.</title>
        <authorList>
            <consortium name="The Broad Institute Genomics Platform"/>
            <consortium name="The Broad Institute Genome Sequencing Center for Infectious Disease"/>
            <person name="Wu L."/>
            <person name="Ma J."/>
        </authorList>
    </citation>
    <scope>NUCLEOTIDE SEQUENCE [LARGE SCALE GENOMIC DNA]</scope>
    <source>
        <strain evidence="4">JCM 16540</strain>
    </source>
</reference>
<feature type="chain" id="PRO_5046769158" description="DUF3500 domain-containing protein" evidence="2">
    <location>
        <begin position="27"/>
        <end position="416"/>
    </location>
</feature>
<organism evidence="3 4">
    <name type="scientific">Microlunatus spumicola</name>
    <dbReference type="NCBI Taxonomy" id="81499"/>
    <lineage>
        <taxon>Bacteria</taxon>
        <taxon>Bacillati</taxon>
        <taxon>Actinomycetota</taxon>
        <taxon>Actinomycetes</taxon>
        <taxon>Propionibacteriales</taxon>
        <taxon>Propionibacteriaceae</taxon>
        <taxon>Microlunatus</taxon>
    </lineage>
</organism>
<keyword evidence="4" id="KW-1185">Reference proteome</keyword>
<accession>A0ABP6X6V2</accession>
<feature type="compositionally biased region" description="Gly residues" evidence="1">
    <location>
        <begin position="131"/>
        <end position="148"/>
    </location>
</feature>
<feature type="region of interest" description="Disordered" evidence="1">
    <location>
        <begin position="101"/>
        <end position="153"/>
    </location>
</feature>
<feature type="compositionally biased region" description="Low complexity" evidence="1">
    <location>
        <begin position="117"/>
        <end position="130"/>
    </location>
</feature>
<feature type="compositionally biased region" description="Gly residues" evidence="1">
    <location>
        <begin position="102"/>
        <end position="116"/>
    </location>
</feature>
<dbReference type="Pfam" id="PF12006">
    <property type="entry name" value="DUF3500"/>
    <property type="match status" value="1"/>
</dbReference>
<dbReference type="PROSITE" id="PS51257">
    <property type="entry name" value="PROKAR_LIPOPROTEIN"/>
    <property type="match status" value="1"/>
</dbReference>
<evidence type="ECO:0000313" key="4">
    <source>
        <dbReference type="Proteomes" id="UP001500767"/>
    </source>
</evidence>
<dbReference type="EMBL" id="BAAAYR010000001">
    <property type="protein sequence ID" value="GAA3561412.1"/>
    <property type="molecule type" value="Genomic_DNA"/>
</dbReference>
<keyword evidence="2" id="KW-0732">Signal</keyword>
<dbReference type="Proteomes" id="UP001500767">
    <property type="component" value="Unassembled WGS sequence"/>
</dbReference>
<evidence type="ECO:0000256" key="2">
    <source>
        <dbReference type="SAM" id="SignalP"/>
    </source>
</evidence>
<dbReference type="RefSeq" id="WP_204911441.1">
    <property type="nucleotide sequence ID" value="NZ_BAAAYR010000001.1"/>
</dbReference>
<name>A0ABP6X6V2_9ACTN</name>
<feature type="signal peptide" evidence="2">
    <location>
        <begin position="1"/>
        <end position="26"/>
    </location>
</feature>
<proteinExistence type="predicted"/>
<comment type="caution">
    <text evidence="3">The sequence shown here is derived from an EMBL/GenBank/DDBJ whole genome shotgun (WGS) entry which is preliminary data.</text>
</comment>
<evidence type="ECO:0000313" key="3">
    <source>
        <dbReference type="EMBL" id="GAA3561412.1"/>
    </source>
</evidence>
<gene>
    <name evidence="3" type="ORF">GCM10022197_16280</name>
</gene>
<sequence length="416" mass="42076">MDTKNSLRTRPLSRRWFLGTVPVAVAGVAAACGTSTSSGSASSATTAGAAATAVATGPAAAGSVAALAQAFYRTLGAEQQTTVLQDYSLANAERWSNLPQGLIGGGGGGAGGGGRTGMPSGAAPSGAPSGAPGGAAPGGSGGGGGGQSRLGVSLGDLSEDQLAAFTTMLKAATGSGTGTGYDEIEQHLNADDQLAADGGGDDYGRKNFYVALLGSPQDTGTWELQFGGHHLAVANTYTDGKLAGATPSFRGIEPNDPFDLNGRTNQPMKVKEAAFTALLAGLSTAQLASAELSDTFTDLVLTPGKDWAFPTTKAGVPGSDLSTAQRELVLAAIASYVDDVADADAKTILARYEGELDDTHVAYAGTTALTEQDDYVRIDGPSVWIEFSMQHGIVLPGNHPHSVWRDRTTDYGGTQS</sequence>
<protein>
    <recommendedName>
        <fullName evidence="5">DUF3500 domain-containing protein</fullName>
    </recommendedName>
</protein>